<dbReference type="HOGENOM" id="CLU_032857_0_0_1"/>
<keyword evidence="3" id="KW-1185">Reference proteome</keyword>
<evidence type="ECO:0000256" key="1">
    <source>
        <dbReference type="SAM" id="MobiDB-lite"/>
    </source>
</evidence>
<dbReference type="PANTHER" id="PTHR37241">
    <property type="entry name" value="NEUROFILAMENT HEAVY PROTEIN"/>
    <property type="match status" value="1"/>
</dbReference>
<name>A0A061DYX9_THECC</name>
<gene>
    <name evidence="2" type="ORF">TCM_006349</name>
</gene>
<dbReference type="STRING" id="3641.A0A061DYX9"/>
<dbReference type="eggNOG" id="ENOG502R6X8">
    <property type="taxonomic scope" value="Eukaryota"/>
</dbReference>
<reference evidence="2 3" key="1">
    <citation type="journal article" date="2013" name="Genome Biol.">
        <title>The genome sequence of the most widely cultivated cacao type and its use to identify candidate genes regulating pod color.</title>
        <authorList>
            <person name="Motamayor J.C."/>
            <person name="Mockaitis K."/>
            <person name="Schmutz J."/>
            <person name="Haiminen N."/>
            <person name="Iii D.L."/>
            <person name="Cornejo O."/>
            <person name="Findley S.D."/>
            <person name="Zheng P."/>
            <person name="Utro F."/>
            <person name="Royaert S."/>
            <person name="Saski C."/>
            <person name="Jenkins J."/>
            <person name="Podicheti R."/>
            <person name="Zhao M."/>
            <person name="Scheffler B.E."/>
            <person name="Stack J.C."/>
            <person name="Feltus F.A."/>
            <person name="Mustiga G.M."/>
            <person name="Amores F."/>
            <person name="Phillips W."/>
            <person name="Marelli J.P."/>
            <person name="May G.D."/>
            <person name="Shapiro H."/>
            <person name="Ma J."/>
            <person name="Bustamante C.D."/>
            <person name="Schnell R.J."/>
            <person name="Main D."/>
            <person name="Gilbert D."/>
            <person name="Parida L."/>
            <person name="Kuhn D.N."/>
        </authorList>
    </citation>
    <scope>NUCLEOTIDE SEQUENCE [LARGE SCALE GENOMIC DNA]</scope>
    <source>
        <strain evidence="3">cv. Matina 1-6</strain>
    </source>
</reference>
<dbReference type="InParanoid" id="A0A061DYX9"/>
<protein>
    <submittedName>
        <fullName evidence="2">Uncharacterized protein isoform 2</fullName>
    </submittedName>
</protein>
<organism evidence="2 3">
    <name type="scientific">Theobroma cacao</name>
    <name type="common">Cacao</name>
    <name type="synonym">Cocoa</name>
    <dbReference type="NCBI Taxonomy" id="3641"/>
    <lineage>
        <taxon>Eukaryota</taxon>
        <taxon>Viridiplantae</taxon>
        <taxon>Streptophyta</taxon>
        <taxon>Embryophyta</taxon>
        <taxon>Tracheophyta</taxon>
        <taxon>Spermatophyta</taxon>
        <taxon>Magnoliopsida</taxon>
        <taxon>eudicotyledons</taxon>
        <taxon>Gunneridae</taxon>
        <taxon>Pentapetalae</taxon>
        <taxon>rosids</taxon>
        <taxon>malvids</taxon>
        <taxon>Malvales</taxon>
        <taxon>Malvaceae</taxon>
        <taxon>Byttnerioideae</taxon>
        <taxon>Theobroma</taxon>
    </lineage>
</organism>
<feature type="region of interest" description="Disordered" evidence="1">
    <location>
        <begin position="547"/>
        <end position="687"/>
    </location>
</feature>
<dbReference type="Proteomes" id="UP000026915">
    <property type="component" value="Chromosome 2"/>
</dbReference>
<accession>A0A061DYX9</accession>
<feature type="compositionally biased region" description="Basic and acidic residues" evidence="1">
    <location>
        <begin position="280"/>
        <end position="313"/>
    </location>
</feature>
<dbReference type="FunCoup" id="A0A061DYX9">
    <property type="interactions" value="493"/>
</dbReference>
<sequence length="700" mass="77798">MDEIQIKGAAGEEEIGDDFYEKIEAPKFVDLTAPDRCRTENEDRYWFCHRVGCDQKHEEEMDSEAIYKNFVLRVMAARSPSVRLRKALKDTSSNLQCPRTVPAKSSKSRVSRLAMISSISQKMGDAKAKVRLVPKQNATTPNVRAAKQASAKALTTPRNKKCLSNPGTFSLRNPKPTTIEVPKSRVAAKALVFHSPKKAVKLKKSVELSSSLRKICAGMKKLDITDASKKNALGCNRPLDTSRKQLRGREVKSRVYDSLNSQNQKNKEAKSLKCLKKKNKEKDLQLSRGPMSHERNERDSTDKEIEAKSKDGSLEVCSTSGTCTNPSESLEQTIDEKVKISSLSNSGDNDAPKSQTGGHNESNERISPEENIEPCSKDKEIPEAEESDDKENALASHSKSSESKVMENEDKENTSASDENSRKLNCTTGKLVKKDVLGKHEISKSIQKVNKLMNKTLKVNSASAVNSAQGMKYRKPKPTNPKPFRLRTDERGILKEANLEKKHFQAPLKETTTVPGSQAGNLWRKHQNVQRNEKCLGQTETVNCALEGTDNESDTRTLKDLPQTMKTSCSRISKGAIDRKHSTTPQKRTVPMHQKTKLEKTAKKSGGTLEKIKSPSIKPLVRPRGVASSRKTLVSNMKPGQLGVIKETSPRMSRTKETSDPDESGTSLATKPQGRRHTTIPKEPNFHSIHVPKSCTRRVL</sequence>
<dbReference type="Gramene" id="EOX97276">
    <property type="protein sequence ID" value="EOX97276"/>
    <property type="gene ID" value="TCM_006349"/>
</dbReference>
<feature type="compositionally biased region" description="Polar residues" evidence="1">
    <location>
        <begin position="316"/>
        <end position="332"/>
    </location>
</feature>
<feature type="region of interest" description="Disordered" evidence="1">
    <location>
        <begin position="500"/>
        <end position="522"/>
    </location>
</feature>
<feature type="compositionally biased region" description="Basic and acidic residues" evidence="1">
    <location>
        <begin position="240"/>
        <end position="255"/>
    </location>
</feature>
<feature type="compositionally biased region" description="Polar residues" evidence="1">
    <location>
        <begin position="414"/>
        <end position="427"/>
    </location>
</feature>
<feature type="compositionally biased region" description="Polar residues" evidence="1">
    <location>
        <begin position="510"/>
        <end position="520"/>
    </location>
</feature>
<feature type="region of interest" description="Disordered" evidence="1">
    <location>
        <begin position="235"/>
        <end position="427"/>
    </location>
</feature>
<proteinExistence type="predicted"/>
<dbReference type="OMA" id="KICAGMK"/>
<feature type="region of interest" description="Disordered" evidence="1">
    <location>
        <begin position="463"/>
        <end position="487"/>
    </location>
</feature>
<feature type="compositionally biased region" description="Polar residues" evidence="1">
    <location>
        <begin position="341"/>
        <end position="360"/>
    </location>
</feature>
<dbReference type="EMBL" id="CM001880">
    <property type="protein sequence ID" value="EOX97276.1"/>
    <property type="molecule type" value="Genomic_DNA"/>
</dbReference>
<feature type="compositionally biased region" description="Basic and acidic residues" evidence="1">
    <location>
        <begin position="399"/>
        <end position="413"/>
    </location>
</feature>
<evidence type="ECO:0000313" key="3">
    <source>
        <dbReference type="Proteomes" id="UP000026915"/>
    </source>
</evidence>
<dbReference type="PANTHER" id="PTHR37241:SF1">
    <property type="entry name" value="NEUROFILAMENT HEAVY PROTEIN"/>
    <property type="match status" value="1"/>
</dbReference>
<evidence type="ECO:0000313" key="2">
    <source>
        <dbReference type="EMBL" id="EOX97276.1"/>
    </source>
</evidence>
<dbReference type="AlphaFoldDB" id="A0A061DYX9"/>